<accession>A0A1F6F078</accession>
<evidence type="ECO:0000313" key="2">
    <source>
        <dbReference type="Proteomes" id="UP000177372"/>
    </source>
</evidence>
<dbReference type="Proteomes" id="UP000177372">
    <property type="component" value="Unassembled WGS sequence"/>
</dbReference>
<organism evidence="1 2">
    <name type="scientific">Candidatus Kaiserbacteria bacterium RIFCSPLOWO2_01_FULL_54_13</name>
    <dbReference type="NCBI Taxonomy" id="1798512"/>
    <lineage>
        <taxon>Bacteria</taxon>
        <taxon>Candidatus Kaiseribacteriota</taxon>
    </lineage>
</organism>
<gene>
    <name evidence="1" type="ORF">A3A39_03285</name>
</gene>
<protein>
    <recommendedName>
        <fullName evidence="3">POTRA domain-containing protein</fullName>
    </recommendedName>
</protein>
<evidence type="ECO:0000313" key="1">
    <source>
        <dbReference type="EMBL" id="OGG79267.1"/>
    </source>
</evidence>
<dbReference type="AlphaFoldDB" id="A0A1F6F078"/>
<dbReference type="STRING" id="1798512.A3A39_03285"/>
<sequence>MSSRGIVDLRKRKPGFSLQGGMRPLALREPQKRPTLRARRRRARTLIALLFASLVAAAVYGVSLASYLPRFSIQSVEVQGAKEIRTNLVRVYVETVLYSGAHSLFSRANIFLYPRMEIESAVREYFPRIESVHVSRGSLLATAVIVSIREREAFARWCAISESGFTGERVESCYVMDRSGLVFAPLEVRPESGLPAGAGPLTGFAPVGAATAGFATPYIFRGGFSTTSSPIGGAYLPGTFAGVSALLERLGQAGFNALSISAEGEQDFSIALARGFELRASFGADVSALVKNLELVLSSETLRGKEDELEYVDLRFGNRVYYKLRGGEQRSAE</sequence>
<comment type="caution">
    <text evidence="1">The sequence shown here is derived from an EMBL/GenBank/DDBJ whole genome shotgun (WGS) entry which is preliminary data.</text>
</comment>
<dbReference type="EMBL" id="MFLZ01000036">
    <property type="protein sequence ID" value="OGG79267.1"/>
    <property type="molecule type" value="Genomic_DNA"/>
</dbReference>
<evidence type="ECO:0008006" key="3">
    <source>
        <dbReference type="Google" id="ProtNLM"/>
    </source>
</evidence>
<name>A0A1F6F078_9BACT</name>
<proteinExistence type="predicted"/>
<reference evidence="1 2" key="1">
    <citation type="journal article" date="2016" name="Nat. Commun.">
        <title>Thousands of microbial genomes shed light on interconnected biogeochemical processes in an aquifer system.</title>
        <authorList>
            <person name="Anantharaman K."/>
            <person name="Brown C.T."/>
            <person name="Hug L.A."/>
            <person name="Sharon I."/>
            <person name="Castelle C.J."/>
            <person name="Probst A.J."/>
            <person name="Thomas B.C."/>
            <person name="Singh A."/>
            <person name="Wilkins M.J."/>
            <person name="Karaoz U."/>
            <person name="Brodie E.L."/>
            <person name="Williams K.H."/>
            <person name="Hubbard S.S."/>
            <person name="Banfield J.F."/>
        </authorList>
    </citation>
    <scope>NUCLEOTIDE SEQUENCE [LARGE SCALE GENOMIC DNA]</scope>
</reference>